<keyword evidence="2" id="KW-1185">Reference proteome</keyword>
<comment type="caution">
    <text evidence="1">The sequence shown here is derived from an EMBL/GenBank/DDBJ whole genome shotgun (WGS) entry which is preliminary data.</text>
</comment>
<dbReference type="Proteomes" id="UP000308267">
    <property type="component" value="Unassembled WGS sequence"/>
</dbReference>
<reference evidence="1 2" key="1">
    <citation type="journal article" date="2019" name="BMC Genomics">
        <title>New insights from Opisthorchis felineus genome: update on genomics of the epidemiologically important liver flukes.</title>
        <authorList>
            <person name="Ershov N.I."/>
            <person name="Mordvinov V.A."/>
            <person name="Prokhortchouk E.B."/>
            <person name="Pakharukova M.Y."/>
            <person name="Gunbin K.V."/>
            <person name="Ustyantsev K."/>
            <person name="Genaev M.A."/>
            <person name="Blinov A.G."/>
            <person name="Mazur A."/>
            <person name="Boulygina E."/>
            <person name="Tsygankova S."/>
            <person name="Khrameeva E."/>
            <person name="Chekanov N."/>
            <person name="Fan G."/>
            <person name="Xiao A."/>
            <person name="Zhang H."/>
            <person name="Xu X."/>
            <person name="Yang H."/>
            <person name="Solovyev V."/>
            <person name="Lee S.M."/>
            <person name="Liu X."/>
            <person name="Afonnikov D.A."/>
            <person name="Skryabin K.G."/>
        </authorList>
    </citation>
    <scope>NUCLEOTIDE SEQUENCE [LARGE SCALE GENOMIC DNA]</scope>
    <source>
        <strain evidence="1">AK-0245</strain>
        <tissue evidence="1">Whole organism</tissue>
    </source>
</reference>
<organism evidence="1 2">
    <name type="scientific">Opisthorchis felineus</name>
    <dbReference type="NCBI Taxonomy" id="147828"/>
    <lineage>
        <taxon>Eukaryota</taxon>
        <taxon>Metazoa</taxon>
        <taxon>Spiralia</taxon>
        <taxon>Lophotrochozoa</taxon>
        <taxon>Platyhelminthes</taxon>
        <taxon>Trematoda</taxon>
        <taxon>Digenea</taxon>
        <taxon>Opisthorchiida</taxon>
        <taxon>Opisthorchiata</taxon>
        <taxon>Opisthorchiidae</taxon>
        <taxon>Opisthorchis</taxon>
    </lineage>
</organism>
<proteinExistence type="predicted"/>
<accession>A0A4S2M1I3</accession>
<evidence type="ECO:0000313" key="1">
    <source>
        <dbReference type="EMBL" id="TGZ67708.1"/>
    </source>
</evidence>
<sequence>MVASSHLSDIISCLTGLWRVFLLCQLQSDRQSTPNFNSPIERVLNWTINGFIAPTQGGFRESSPSGLFQHDGYVATLCSSSWLSWPSVC</sequence>
<dbReference type="EMBL" id="SJOL01006404">
    <property type="protein sequence ID" value="TGZ67708.1"/>
    <property type="molecule type" value="Genomic_DNA"/>
</dbReference>
<protein>
    <submittedName>
        <fullName evidence="1">Uncharacterized protein</fullName>
    </submittedName>
</protein>
<evidence type="ECO:0000313" key="2">
    <source>
        <dbReference type="Proteomes" id="UP000308267"/>
    </source>
</evidence>
<gene>
    <name evidence="1" type="ORF">CRM22_004632</name>
</gene>
<dbReference type="AlphaFoldDB" id="A0A4S2M1I3"/>
<name>A0A4S2M1I3_OPIFE</name>